<dbReference type="OrthoDB" id="10637030at2759"/>
<evidence type="ECO:0000313" key="3">
    <source>
        <dbReference type="EMBL" id="PWN38522.1"/>
    </source>
</evidence>
<feature type="compositionally biased region" description="Basic and acidic residues" evidence="1">
    <location>
        <begin position="257"/>
        <end position="275"/>
    </location>
</feature>
<dbReference type="Proteomes" id="UP000245771">
    <property type="component" value="Unassembled WGS sequence"/>
</dbReference>
<feature type="region of interest" description="Disordered" evidence="1">
    <location>
        <begin position="257"/>
        <end position="289"/>
    </location>
</feature>
<dbReference type="EMBL" id="KZ819602">
    <property type="protein sequence ID" value="PWN38522.1"/>
    <property type="molecule type" value="Genomic_DNA"/>
</dbReference>
<feature type="compositionally biased region" description="Low complexity" evidence="1">
    <location>
        <begin position="46"/>
        <end position="61"/>
    </location>
</feature>
<feature type="compositionally biased region" description="Basic residues" evidence="1">
    <location>
        <begin position="276"/>
        <end position="289"/>
    </location>
</feature>
<protein>
    <submittedName>
        <fullName evidence="3">Uncharacterized protein</fullName>
    </submittedName>
</protein>
<evidence type="ECO:0000256" key="2">
    <source>
        <dbReference type="SAM" id="SignalP"/>
    </source>
</evidence>
<feature type="compositionally biased region" description="Low complexity" evidence="1">
    <location>
        <begin position="69"/>
        <end position="93"/>
    </location>
</feature>
<reference evidence="3 4" key="1">
    <citation type="journal article" date="2018" name="Mol. Biol. Evol.">
        <title>Broad Genomic Sampling Reveals a Smut Pathogenic Ancestry of the Fungal Clade Ustilaginomycotina.</title>
        <authorList>
            <person name="Kijpornyongpan T."/>
            <person name="Mondo S.J."/>
            <person name="Barry K."/>
            <person name="Sandor L."/>
            <person name="Lee J."/>
            <person name="Lipzen A."/>
            <person name="Pangilinan J."/>
            <person name="LaButti K."/>
            <person name="Hainaut M."/>
            <person name="Henrissat B."/>
            <person name="Grigoriev I.V."/>
            <person name="Spatafora J.W."/>
            <person name="Aime M.C."/>
        </authorList>
    </citation>
    <scope>NUCLEOTIDE SEQUENCE [LARGE SCALE GENOMIC DNA]</scope>
    <source>
        <strain evidence="3 4">MCA 3882</strain>
    </source>
</reference>
<proteinExistence type="predicted"/>
<dbReference type="InParanoid" id="A0A316VLQ2"/>
<keyword evidence="4" id="KW-1185">Reference proteome</keyword>
<dbReference type="RefSeq" id="XP_025358824.1">
    <property type="nucleotide sequence ID" value="XM_025501350.1"/>
</dbReference>
<sequence>MQLCKSVLLYTILCIAILFSELSCLSHSKESDLNDPNLAKRQTDQSPTSSSGSTGHPHSLLEQYKKSKSSTSPLSSSSSSSSTVLTGSPPSLSEQNKKRKWSTTSLSETDRNALKAAEAFLNDDHMSLEQALKKHMTKREPKLFTNEVLHRSKVHGRPAGYESVKQTAARHAESVLRSGKHTEEEARKIGQAMVDRKNQRRVDRRAYWINMANTDPSQVRHQHENVPLRLSKHHYVALRSHQLDYQGKAENMHVAKKMAEEETEKAHARKSDRERNRRAKLKQKRLGQS</sequence>
<feature type="chain" id="PRO_5016447307" evidence="2">
    <location>
        <begin position="29"/>
        <end position="289"/>
    </location>
</feature>
<gene>
    <name evidence="3" type="ORF">FA14DRAFT_183877</name>
</gene>
<dbReference type="AlphaFoldDB" id="A0A316VLQ2"/>
<dbReference type="GeneID" id="37023131"/>
<organism evidence="3 4">
    <name type="scientific">Meira miltonrushii</name>
    <dbReference type="NCBI Taxonomy" id="1280837"/>
    <lineage>
        <taxon>Eukaryota</taxon>
        <taxon>Fungi</taxon>
        <taxon>Dikarya</taxon>
        <taxon>Basidiomycota</taxon>
        <taxon>Ustilaginomycotina</taxon>
        <taxon>Exobasidiomycetes</taxon>
        <taxon>Exobasidiales</taxon>
        <taxon>Brachybasidiaceae</taxon>
        <taxon>Meira</taxon>
    </lineage>
</organism>
<feature type="region of interest" description="Disordered" evidence="1">
    <location>
        <begin position="29"/>
        <end position="109"/>
    </location>
</feature>
<accession>A0A316VLQ2</accession>
<feature type="signal peptide" evidence="2">
    <location>
        <begin position="1"/>
        <end position="28"/>
    </location>
</feature>
<evidence type="ECO:0000256" key="1">
    <source>
        <dbReference type="SAM" id="MobiDB-lite"/>
    </source>
</evidence>
<name>A0A316VLQ2_9BASI</name>
<evidence type="ECO:0000313" key="4">
    <source>
        <dbReference type="Proteomes" id="UP000245771"/>
    </source>
</evidence>
<keyword evidence="2" id="KW-0732">Signal</keyword>